<dbReference type="PROSITE" id="PS00022">
    <property type="entry name" value="EGF_1"/>
    <property type="match status" value="1"/>
</dbReference>
<dbReference type="InterPro" id="IPR000998">
    <property type="entry name" value="MAM_dom"/>
</dbReference>
<dbReference type="InterPro" id="IPR013320">
    <property type="entry name" value="ConA-like_dom_sf"/>
</dbReference>
<dbReference type="PROSITE" id="PS01187">
    <property type="entry name" value="EGF_CA"/>
    <property type="match status" value="1"/>
</dbReference>
<dbReference type="PROSITE" id="PS50026">
    <property type="entry name" value="EGF_3"/>
    <property type="match status" value="1"/>
</dbReference>
<evidence type="ECO:0000313" key="18">
    <source>
        <dbReference type="Ensembl" id="ENSOSIP00000025955.1"/>
    </source>
</evidence>
<keyword evidence="11" id="KW-0130">Cell adhesion</keyword>
<dbReference type="GO" id="GO:1903672">
    <property type="term" value="P:positive regulation of sprouting angiogenesis"/>
    <property type="evidence" value="ECO:0007669"/>
    <property type="project" value="Ensembl"/>
</dbReference>
<dbReference type="InterPro" id="IPR000152">
    <property type="entry name" value="EGF-type_Asp/Asn_hydroxyl_site"/>
</dbReference>
<evidence type="ECO:0000256" key="2">
    <source>
        <dbReference type="ARBA" id="ARBA00009738"/>
    </source>
</evidence>
<dbReference type="GO" id="GO:0070371">
    <property type="term" value="P:ERK1 and ERK2 cascade"/>
    <property type="evidence" value="ECO:0007669"/>
    <property type="project" value="Ensembl"/>
</dbReference>
<evidence type="ECO:0000256" key="14">
    <source>
        <dbReference type="SAM" id="MobiDB-lite"/>
    </source>
</evidence>
<keyword evidence="7 15" id="KW-0732">Signal</keyword>
<dbReference type="GO" id="GO:0005509">
    <property type="term" value="F:calcium ion binding"/>
    <property type="evidence" value="ECO:0007669"/>
    <property type="project" value="InterPro"/>
</dbReference>
<dbReference type="InterPro" id="IPR018097">
    <property type="entry name" value="EGF_Ca-bd_CS"/>
</dbReference>
<keyword evidence="5" id="KW-0272">Extracellular matrix</keyword>
<evidence type="ECO:0000256" key="4">
    <source>
        <dbReference type="ARBA" id="ARBA00022525"/>
    </source>
</evidence>
<dbReference type="SMART" id="SM00137">
    <property type="entry name" value="MAM"/>
    <property type="match status" value="1"/>
</dbReference>
<keyword evidence="6 13" id="KW-0245">EGF-like domain</keyword>
<evidence type="ECO:0000256" key="1">
    <source>
        <dbReference type="ARBA" id="ARBA00004498"/>
    </source>
</evidence>
<feature type="compositionally biased region" description="Acidic residues" evidence="14">
    <location>
        <begin position="230"/>
        <end position="244"/>
    </location>
</feature>
<evidence type="ECO:0000259" key="16">
    <source>
        <dbReference type="PROSITE" id="PS50026"/>
    </source>
</evidence>
<dbReference type="SUPFAM" id="SSF49899">
    <property type="entry name" value="Concanavalin A-like lectins/glucanases"/>
    <property type="match status" value="1"/>
</dbReference>
<dbReference type="GO" id="GO:0090050">
    <property type="term" value="P:positive regulation of cell migration involved in sprouting angiogenesis"/>
    <property type="evidence" value="ECO:0007669"/>
    <property type="project" value="Ensembl"/>
</dbReference>
<comment type="similarity">
    <text evidence="2">Belongs to the nephronectin family.</text>
</comment>
<dbReference type="PROSITE" id="PS01186">
    <property type="entry name" value="EGF_2"/>
    <property type="match status" value="2"/>
</dbReference>
<dbReference type="GO" id="GO:0048018">
    <property type="term" value="F:receptor ligand activity"/>
    <property type="evidence" value="ECO:0007669"/>
    <property type="project" value="Ensembl"/>
</dbReference>
<dbReference type="SUPFAM" id="SSF57184">
    <property type="entry name" value="Growth factor receptor domain"/>
    <property type="match status" value="1"/>
</dbReference>
<evidence type="ECO:0000256" key="9">
    <source>
        <dbReference type="ARBA" id="ARBA00022782"/>
    </source>
</evidence>
<keyword evidence="19" id="KW-1185">Reference proteome</keyword>
<dbReference type="GO" id="GO:0030154">
    <property type="term" value="P:cell differentiation"/>
    <property type="evidence" value="ECO:0007669"/>
    <property type="project" value="UniProtKB-KW"/>
</dbReference>
<evidence type="ECO:0000256" key="13">
    <source>
        <dbReference type="PROSITE-ProRule" id="PRU00076"/>
    </source>
</evidence>
<sequence>MQPFTLISVLFLLLHISSSSNAHRHYRQVLTGIQPGVCRYGRRLECCYGWKKNTKGLCEAHCEHGCKHGECVGPNKCKCFPGYTGKTCNQDLNECGLKPRPCEHRCMNTHGSYKCYCLNGYTLMPDGSCSNSRTCSLAHCQYGCEEVDGEIRCLCPSAGLQLGLDERTCVAIPDSQVRPVVLGGELSKEDIKNAIPEPAATASPKIPQQPFDYDGEVYVGNHMDKKAEESPQEEEEEEDEEEVEDNKLNSRGDVFISQEFESVFGPAKDIKEIQVGQTQDEYFLDCNFDQGGCEWVQDKTDDMDWTVAYHSNGGYFMALSGLVGEKEDVARLKLLLSDRTQQASFCLMFDYRILGQNVGTLKVLLENNAYPVWEQSQSKEEGWQTELLSVAWKEKAPQSIVFEARRGKGVGGEIGLDNVALTSGLCQEDASPIF</sequence>
<feature type="signal peptide" evidence="15">
    <location>
        <begin position="1"/>
        <end position="22"/>
    </location>
</feature>
<dbReference type="GeneTree" id="ENSGT00930000150973"/>
<name>A0A8C7YG16_9TELE</name>
<dbReference type="Ensembl" id="ENSOSIT00000027369.1">
    <property type="protein sequence ID" value="ENSOSIP00000025955.1"/>
    <property type="gene ID" value="ENSOSIG00000013600.1"/>
</dbReference>
<proteinExistence type="inferred from homology"/>
<comment type="subcellular location">
    <subcellularLocation>
        <location evidence="1">Secreted</location>
        <location evidence="1">Extracellular space</location>
        <location evidence="1">Extracellular matrix</location>
    </subcellularLocation>
</comment>
<reference evidence="18" key="2">
    <citation type="submission" date="2025-09" db="UniProtKB">
        <authorList>
            <consortium name="Ensembl"/>
        </authorList>
    </citation>
    <scope>IDENTIFICATION</scope>
</reference>
<keyword evidence="4" id="KW-0964">Secreted</keyword>
<evidence type="ECO:0000313" key="19">
    <source>
        <dbReference type="Proteomes" id="UP000694383"/>
    </source>
</evidence>
<dbReference type="Gene3D" id="2.60.120.200">
    <property type="match status" value="1"/>
</dbReference>
<feature type="chain" id="PRO_5034198889" evidence="15">
    <location>
        <begin position="23"/>
        <end position="434"/>
    </location>
</feature>
<comment type="caution">
    <text evidence="13">Lacks conserved residue(s) required for the propagation of feature annotation.</text>
</comment>
<dbReference type="GO" id="GO:0016020">
    <property type="term" value="C:membrane"/>
    <property type="evidence" value="ECO:0007669"/>
    <property type="project" value="InterPro"/>
</dbReference>
<dbReference type="Pfam" id="PF00629">
    <property type="entry name" value="MAM"/>
    <property type="match status" value="1"/>
</dbReference>
<dbReference type="InterPro" id="IPR009030">
    <property type="entry name" value="Growth_fac_rcpt_cys_sf"/>
</dbReference>
<dbReference type="PROSITE" id="PS00010">
    <property type="entry name" value="ASX_HYDROXYL"/>
    <property type="match status" value="1"/>
</dbReference>
<evidence type="ECO:0000256" key="15">
    <source>
        <dbReference type="SAM" id="SignalP"/>
    </source>
</evidence>
<feature type="domain" description="EGF-like" evidence="16">
    <location>
        <begin position="91"/>
        <end position="130"/>
    </location>
</feature>
<dbReference type="Gene3D" id="2.10.25.10">
    <property type="entry name" value="Laminin"/>
    <property type="match status" value="2"/>
</dbReference>
<dbReference type="InterPro" id="IPR052235">
    <property type="entry name" value="Nephronectin_domain"/>
</dbReference>
<dbReference type="GO" id="GO:0005178">
    <property type="term" value="F:integrin binding"/>
    <property type="evidence" value="ECO:0007669"/>
    <property type="project" value="Ensembl"/>
</dbReference>
<evidence type="ECO:0000259" key="17">
    <source>
        <dbReference type="PROSITE" id="PS50060"/>
    </source>
</evidence>
<dbReference type="Pfam" id="PF07645">
    <property type="entry name" value="EGF_CA"/>
    <property type="match status" value="1"/>
</dbReference>
<dbReference type="AlphaFoldDB" id="A0A8C7YG16"/>
<dbReference type="InterPro" id="IPR000742">
    <property type="entry name" value="EGF"/>
</dbReference>
<dbReference type="GO" id="GO:0007155">
    <property type="term" value="P:cell adhesion"/>
    <property type="evidence" value="ECO:0007669"/>
    <property type="project" value="UniProtKB-KW"/>
</dbReference>
<dbReference type="FunFam" id="2.10.25.10:FF:000476">
    <property type="entry name" value="nephronectin isoform X1"/>
    <property type="match status" value="1"/>
</dbReference>
<evidence type="ECO:0000256" key="3">
    <source>
        <dbReference type="ARBA" id="ARBA00022473"/>
    </source>
</evidence>
<accession>A0A8C7YG16</accession>
<dbReference type="PANTHER" id="PTHR24050">
    <property type="entry name" value="PA14 DOMAIN-CONTAINING PROTEIN"/>
    <property type="match status" value="1"/>
</dbReference>
<evidence type="ECO:0000256" key="11">
    <source>
        <dbReference type="ARBA" id="ARBA00022889"/>
    </source>
</evidence>
<dbReference type="Proteomes" id="UP000694383">
    <property type="component" value="Unplaced"/>
</dbReference>
<evidence type="ECO:0000256" key="7">
    <source>
        <dbReference type="ARBA" id="ARBA00022729"/>
    </source>
</evidence>
<dbReference type="SMART" id="SM00181">
    <property type="entry name" value="EGF"/>
    <property type="match status" value="3"/>
</dbReference>
<dbReference type="InterPro" id="IPR049883">
    <property type="entry name" value="NOTCH1_EGF-like"/>
</dbReference>
<dbReference type="PROSITE" id="PS50060">
    <property type="entry name" value="MAM_2"/>
    <property type="match status" value="1"/>
</dbReference>
<reference evidence="18" key="1">
    <citation type="submission" date="2025-08" db="UniProtKB">
        <authorList>
            <consortium name="Ensembl"/>
        </authorList>
    </citation>
    <scope>IDENTIFICATION</scope>
</reference>
<dbReference type="GO" id="GO:0043491">
    <property type="term" value="P:phosphatidylinositol 3-kinase/protein kinase B signal transduction"/>
    <property type="evidence" value="ECO:0007669"/>
    <property type="project" value="Ensembl"/>
</dbReference>
<evidence type="ECO:0000256" key="8">
    <source>
        <dbReference type="ARBA" id="ARBA00022737"/>
    </source>
</evidence>
<dbReference type="InterPro" id="IPR001881">
    <property type="entry name" value="EGF-like_Ca-bd_dom"/>
</dbReference>
<feature type="domain" description="MAM" evidence="17">
    <location>
        <begin position="284"/>
        <end position="428"/>
    </location>
</feature>
<dbReference type="GO" id="GO:0008593">
    <property type="term" value="P:regulation of Notch signaling pathway"/>
    <property type="evidence" value="ECO:0007669"/>
    <property type="project" value="Ensembl"/>
</dbReference>
<evidence type="ECO:0000256" key="10">
    <source>
        <dbReference type="ARBA" id="ARBA00022837"/>
    </source>
</evidence>
<feature type="region of interest" description="Disordered" evidence="14">
    <location>
        <begin position="225"/>
        <end position="248"/>
    </location>
</feature>
<protein>
    <submittedName>
        <fullName evidence="18">EGF-like-domain, multiple 6</fullName>
    </submittedName>
</protein>
<dbReference type="PANTHER" id="PTHR24050:SF24">
    <property type="entry name" value="EPIDERMAL GROWTH FACTOR-LIKE PROTEIN 6"/>
    <property type="match status" value="1"/>
</dbReference>
<keyword evidence="10" id="KW-0106">Calcium</keyword>
<evidence type="ECO:0000256" key="12">
    <source>
        <dbReference type="ARBA" id="ARBA00023157"/>
    </source>
</evidence>
<evidence type="ECO:0000256" key="6">
    <source>
        <dbReference type="ARBA" id="ARBA00022536"/>
    </source>
</evidence>
<keyword evidence="8" id="KW-0677">Repeat</keyword>
<evidence type="ECO:0000256" key="5">
    <source>
        <dbReference type="ARBA" id="ARBA00022530"/>
    </source>
</evidence>
<dbReference type="GO" id="GO:1905564">
    <property type="term" value="P:positive regulation of vascular endothelial cell proliferation"/>
    <property type="evidence" value="ECO:0007669"/>
    <property type="project" value="Ensembl"/>
</dbReference>
<dbReference type="CDD" id="cd06263">
    <property type="entry name" value="MAM"/>
    <property type="match status" value="1"/>
</dbReference>
<organism evidence="18 19">
    <name type="scientific">Oryzias sinensis</name>
    <name type="common">Chinese medaka</name>
    <dbReference type="NCBI Taxonomy" id="183150"/>
    <lineage>
        <taxon>Eukaryota</taxon>
        <taxon>Metazoa</taxon>
        <taxon>Chordata</taxon>
        <taxon>Craniata</taxon>
        <taxon>Vertebrata</taxon>
        <taxon>Euteleostomi</taxon>
        <taxon>Actinopterygii</taxon>
        <taxon>Neopterygii</taxon>
        <taxon>Teleostei</taxon>
        <taxon>Neoteleostei</taxon>
        <taxon>Acanthomorphata</taxon>
        <taxon>Ovalentaria</taxon>
        <taxon>Atherinomorphae</taxon>
        <taxon>Beloniformes</taxon>
        <taxon>Adrianichthyidae</taxon>
        <taxon>Oryziinae</taxon>
        <taxon>Oryzias</taxon>
    </lineage>
</organism>
<keyword evidence="3" id="KW-0217">Developmental protein</keyword>
<dbReference type="SMART" id="SM00179">
    <property type="entry name" value="EGF_CA"/>
    <property type="match status" value="1"/>
</dbReference>
<keyword evidence="12" id="KW-1015">Disulfide bond</keyword>
<dbReference type="GO" id="GO:0030903">
    <property type="term" value="P:notochord development"/>
    <property type="evidence" value="ECO:0007669"/>
    <property type="project" value="Ensembl"/>
</dbReference>
<keyword evidence="9" id="KW-0221">Differentiation</keyword>